<sequence length="169" mass="18211">MRPASSLILILALGLTACGEVKLRDLSDPAAGPEEFDIIPNKPLETPDSFTTLPTPTPGQANLSDATPKKDAIAALGGRPALLDAQGVARSDSALVASASRYGVTPNIREKTAAEDAKFRKQRGRFSNIRLFRTDRYGSVYKREKLDARDALLKARRTGRITPTVPPVN</sequence>
<dbReference type="EMBL" id="MLCB01000079">
    <property type="protein sequence ID" value="OJI94878.1"/>
    <property type="molecule type" value="Genomic_DNA"/>
</dbReference>
<dbReference type="PROSITE" id="PS51257">
    <property type="entry name" value="PROKAR_LIPOPROTEIN"/>
    <property type="match status" value="1"/>
</dbReference>
<proteinExistence type="predicted"/>
<dbReference type="RefSeq" id="WP_072629560.1">
    <property type="nucleotide sequence ID" value="NZ_JABBAN010000068.1"/>
</dbReference>
<dbReference type="InterPro" id="IPR021395">
    <property type="entry name" value="DUF3035"/>
</dbReference>
<evidence type="ECO:0008006" key="3">
    <source>
        <dbReference type="Google" id="ProtNLM"/>
    </source>
</evidence>
<dbReference type="Proteomes" id="UP000184514">
    <property type="component" value="Unassembled WGS sequence"/>
</dbReference>
<evidence type="ECO:0000313" key="2">
    <source>
        <dbReference type="Proteomes" id="UP000184514"/>
    </source>
</evidence>
<evidence type="ECO:0000313" key="1">
    <source>
        <dbReference type="EMBL" id="OJI94878.1"/>
    </source>
</evidence>
<protein>
    <recommendedName>
        <fullName evidence="3">Beta-barrel assembly machine subunit BamF</fullName>
    </recommendedName>
</protein>
<dbReference type="STRING" id="696762.PFRI_09100"/>
<comment type="caution">
    <text evidence="1">The sequence shown here is derived from an EMBL/GenBank/DDBJ whole genome shotgun (WGS) entry which is preliminary data.</text>
</comment>
<dbReference type="Pfam" id="PF11233">
    <property type="entry name" value="DUF3035"/>
    <property type="match status" value="1"/>
</dbReference>
<reference evidence="1 2" key="1">
    <citation type="submission" date="2016-10" db="EMBL/GenBank/DDBJ databases">
        <title>Genome sequence of Planktotalea frisia SH6-1.</title>
        <authorList>
            <person name="Poehlein A."/>
            <person name="Bakenhus I."/>
            <person name="Voget S."/>
            <person name="Brinkhoff T."/>
            <person name="Simon M."/>
        </authorList>
    </citation>
    <scope>NUCLEOTIDE SEQUENCE [LARGE SCALE GENOMIC DNA]</scope>
    <source>
        <strain evidence="1 2">SH6-1</strain>
    </source>
</reference>
<dbReference type="AlphaFoldDB" id="A0A1L9P036"/>
<gene>
    <name evidence="1" type="ORF">PFRI_09100</name>
</gene>
<keyword evidence="2" id="KW-1185">Reference proteome</keyword>
<dbReference type="OrthoDB" id="7876689at2"/>
<name>A0A1L9P036_9RHOB</name>
<organism evidence="1 2">
    <name type="scientific">Planktotalea frisia</name>
    <dbReference type="NCBI Taxonomy" id="696762"/>
    <lineage>
        <taxon>Bacteria</taxon>
        <taxon>Pseudomonadati</taxon>
        <taxon>Pseudomonadota</taxon>
        <taxon>Alphaproteobacteria</taxon>
        <taxon>Rhodobacterales</taxon>
        <taxon>Paracoccaceae</taxon>
        <taxon>Planktotalea</taxon>
    </lineage>
</organism>
<accession>A0A1L9P036</accession>